<dbReference type="Pfam" id="PF02485">
    <property type="entry name" value="Branch"/>
    <property type="match status" value="1"/>
</dbReference>
<keyword evidence="8 11" id="KW-0472">Membrane</keyword>
<dbReference type="EMBL" id="JBBPFD010000008">
    <property type="protein sequence ID" value="KAK7916184.1"/>
    <property type="molecule type" value="Genomic_DNA"/>
</dbReference>
<keyword evidence="3" id="KW-0328">Glycosyltransferase</keyword>
<dbReference type="PANTHER" id="PTHR19297">
    <property type="entry name" value="GLYCOSYLTRANSFERASE 14 FAMILY MEMBER"/>
    <property type="match status" value="1"/>
</dbReference>
<sequence length="365" mass="41947">MCHLEPTKGIFVVCLGLSVMVCSLIYLSADEPAQPKPRPECRPFVPQCQPFLLGYHSGLRWHRQNCQVDQYITNNTLDCSKLISDLNFITVPLSKEEEDYPLAFILTIHKDLDLFIRLLRAIYMPQNVYCIHTDAKAPLEYQASVHKLASCFDNVFQDFPIMSNLEIVRYMQSETWKDKNMNSRDQTTGEVIGGSVRRLERKKGPPPRRMQLYFGTAYYALTREFVDFVLTSPVAQELLVWSRDTYSPDEHFWVTLNHIEDAPGSFLTGEWEGGIRAIKWSDQEGSVHDGCKGQYVRDICVYGIDDLPWLFEHDSMFANKFDSGLYPEALDCMEQWHRNKVLMQAAVAVDASWLIAIPHSNSTDL</sequence>
<dbReference type="GO" id="GO:0008375">
    <property type="term" value="F:acetylglucosaminyltransferase activity"/>
    <property type="evidence" value="ECO:0007669"/>
    <property type="project" value="TreeGrafter"/>
</dbReference>
<evidence type="ECO:0000256" key="4">
    <source>
        <dbReference type="ARBA" id="ARBA00022679"/>
    </source>
</evidence>
<accession>A0AAW0PE68</accession>
<keyword evidence="6" id="KW-0735">Signal-anchor</keyword>
<dbReference type="AlphaFoldDB" id="A0AAW0PE68"/>
<feature type="transmembrane region" description="Helical" evidence="11">
    <location>
        <begin position="9"/>
        <end position="29"/>
    </location>
</feature>
<organism evidence="12 13">
    <name type="scientific">Mugilogobius chulae</name>
    <name type="common">yellowstripe goby</name>
    <dbReference type="NCBI Taxonomy" id="88201"/>
    <lineage>
        <taxon>Eukaryota</taxon>
        <taxon>Metazoa</taxon>
        <taxon>Chordata</taxon>
        <taxon>Craniata</taxon>
        <taxon>Vertebrata</taxon>
        <taxon>Euteleostomi</taxon>
        <taxon>Actinopterygii</taxon>
        <taxon>Neopterygii</taxon>
        <taxon>Teleostei</taxon>
        <taxon>Neoteleostei</taxon>
        <taxon>Acanthomorphata</taxon>
        <taxon>Gobiaria</taxon>
        <taxon>Gobiiformes</taxon>
        <taxon>Gobioidei</taxon>
        <taxon>Gobiidae</taxon>
        <taxon>Gobionellinae</taxon>
        <taxon>Mugilogobius</taxon>
    </lineage>
</organism>
<comment type="pathway">
    <text evidence="2">Protein modification; protein glycosylation.</text>
</comment>
<evidence type="ECO:0000256" key="3">
    <source>
        <dbReference type="ARBA" id="ARBA00022676"/>
    </source>
</evidence>
<evidence type="ECO:0000256" key="2">
    <source>
        <dbReference type="ARBA" id="ARBA00004922"/>
    </source>
</evidence>
<dbReference type="Proteomes" id="UP001460270">
    <property type="component" value="Unassembled WGS sequence"/>
</dbReference>
<protein>
    <recommendedName>
        <fullName evidence="14">Glucosaminyl (N-acetyl) transferase family member 7</fullName>
    </recommendedName>
</protein>
<evidence type="ECO:0000256" key="10">
    <source>
        <dbReference type="ARBA" id="ARBA00038150"/>
    </source>
</evidence>
<reference evidence="13" key="1">
    <citation type="submission" date="2024-04" db="EMBL/GenBank/DDBJ databases">
        <title>Salinicola lusitanus LLJ914,a marine bacterium isolated from the Okinawa Trough.</title>
        <authorList>
            <person name="Li J."/>
        </authorList>
    </citation>
    <scope>NUCLEOTIDE SEQUENCE [LARGE SCALE GENOMIC DNA]</scope>
</reference>
<comment type="subcellular location">
    <subcellularLocation>
        <location evidence="1">Golgi apparatus membrane</location>
        <topology evidence="1">Single-pass type II membrane protein</topology>
    </subcellularLocation>
</comment>
<comment type="caution">
    <text evidence="12">The sequence shown here is derived from an EMBL/GenBank/DDBJ whole genome shotgun (WGS) entry which is preliminary data.</text>
</comment>
<evidence type="ECO:0000256" key="5">
    <source>
        <dbReference type="ARBA" id="ARBA00022692"/>
    </source>
</evidence>
<keyword evidence="7 11" id="KW-1133">Transmembrane helix</keyword>
<comment type="similarity">
    <text evidence="10">Belongs to the glycosyltransferase 14 family.</text>
</comment>
<evidence type="ECO:0000256" key="7">
    <source>
        <dbReference type="ARBA" id="ARBA00022989"/>
    </source>
</evidence>
<evidence type="ECO:0000256" key="11">
    <source>
        <dbReference type="SAM" id="Phobius"/>
    </source>
</evidence>
<evidence type="ECO:0000256" key="6">
    <source>
        <dbReference type="ARBA" id="ARBA00022968"/>
    </source>
</evidence>
<evidence type="ECO:0000313" key="12">
    <source>
        <dbReference type="EMBL" id="KAK7916184.1"/>
    </source>
</evidence>
<keyword evidence="4" id="KW-0808">Transferase</keyword>
<evidence type="ECO:0008006" key="14">
    <source>
        <dbReference type="Google" id="ProtNLM"/>
    </source>
</evidence>
<dbReference type="GO" id="GO:0000139">
    <property type="term" value="C:Golgi membrane"/>
    <property type="evidence" value="ECO:0007669"/>
    <property type="project" value="UniProtKB-SubCell"/>
</dbReference>
<dbReference type="PANTHER" id="PTHR19297:SF178">
    <property type="entry name" value="BETA-1,3-GALACTOSYL-O-GLYCOSYL-GLYCOPROTEIN BETA-1,6-N-ACETYLGLUCOSAMINYLTRANSFERASE 7"/>
    <property type="match status" value="1"/>
</dbReference>
<name>A0AAW0PE68_9GOBI</name>
<proteinExistence type="inferred from homology"/>
<keyword evidence="5 11" id="KW-0812">Transmembrane</keyword>
<dbReference type="InterPro" id="IPR003406">
    <property type="entry name" value="Glyco_trans_14"/>
</dbReference>
<evidence type="ECO:0000313" key="13">
    <source>
        <dbReference type="Proteomes" id="UP001460270"/>
    </source>
</evidence>
<keyword evidence="9" id="KW-0325">Glycoprotein</keyword>
<keyword evidence="13" id="KW-1185">Reference proteome</keyword>
<gene>
    <name evidence="12" type="ORF">WMY93_011945</name>
</gene>
<evidence type="ECO:0000256" key="9">
    <source>
        <dbReference type="ARBA" id="ARBA00023180"/>
    </source>
</evidence>
<evidence type="ECO:0000256" key="1">
    <source>
        <dbReference type="ARBA" id="ARBA00004323"/>
    </source>
</evidence>
<evidence type="ECO:0000256" key="8">
    <source>
        <dbReference type="ARBA" id="ARBA00023136"/>
    </source>
</evidence>